<keyword evidence="6" id="KW-0028">Amino-acid biosynthesis</keyword>
<accession>A0A6S6SYH9</accession>
<dbReference type="NCBIfam" id="TIGR00338">
    <property type="entry name" value="serB"/>
    <property type="match status" value="1"/>
</dbReference>
<dbReference type="GO" id="GO:0006564">
    <property type="term" value="P:L-serine biosynthetic process"/>
    <property type="evidence" value="ECO:0007669"/>
    <property type="project" value="UniProtKB-KW"/>
</dbReference>
<keyword evidence="10" id="KW-0718">Serine biosynthesis</keyword>
<comment type="similarity">
    <text evidence="3">Belongs to the HAD-like hydrolase superfamily. SerB family.</text>
</comment>
<evidence type="ECO:0000256" key="6">
    <source>
        <dbReference type="ARBA" id="ARBA00022605"/>
    </source>
</evidence>
<protein>
    <recommendedName>
        <fullName evidence="5">Phosphoserine phosphatase</fullName>
        <ecNumber evidence="4">3.1.3.3</ecNumber>
    </recommendedName>
    <alternativeName>
        <fullName evidence="11">O-phosphoserine phosphohydrolase</fullName>
    </alternativeName>
</protein>
<evidence type="ECO:0000256" key="7">
    <source>
        <dbReference type="ARBA" id="ARBA00022723"/>
    </source>
</evidence>
<comment type="catalytic activity">
    <reaction evidence="13">
        <text>O-phospho-D-serine + H2O = D-serine + phosphate</text>
        <dbReference type="Rhea" id="RHEA:24873"/>
        <dbReference type="ChEBI" id="CHEBI:15377"/>
        <dbReference type="ChEBI" id="CHEBI:35247"/>
        <dbReference type="ChEBI" id="CHEBI:43474"/>
        <dbReference type="ChEBI" id="CHEBI:58680"/>
        <dbReference type="EC" id="3.1.3.3"/>
    </reaction>
</comment>
<evidence type="ECO:0000256" key="3">
    <source>
        <dbReference type="ARBA" id="ARBA00009184"/>
    </source>
</evidence>
<dbReference type="PANTHER" id="PTHR43344">
    <property type="entry name" value="PHOSPHOSERINE PHOSPHATASE"/>
    <property type="match status" value="1"/>
</dbReference>
<evidence type="ECO:0000256" key="2">
    <source>
        <dbReference type="ARBA" id="ARBA00005135"/>
    </source>
</evidence>
<dbReference type="Pfam" id="PF00702">
    <property type="entry name" value="Hydrolase"/>
    <property type="match status" value="1"/>
</dbReference>
<dbReference type="SUPFAM" id="SSF56784">
    <property type="entry name" value="HAD-like"/>
    <property type="match status" value="1"/>
</dbReference>
<dbReference type="InterPro" id="IPR050582">
    <property type="entry name" value="HAD-like_SerB"/>
</dbReference>
<keyword evidence="9" id="KW-0460">Magnesium</keyword>
<dbReference type="GO" id="GO:0000287">
    <property type="term" value="F:magnesium ion binding"/>
    <property type="evidence" value="ECO:0007669"/>
    <property type="project" value="TreeGrafter"/>
</dbReference>
<evidence type="ECO:0000256" key="9">
    <source>
        <dbReference type="ARBA" id="ARBA00022842"/>
    </source>
</evidence>
<evidence type="ECO:0000256" key="11">
    <source>
        <dbReference type="ARBA" id="ARBA00031693"/>
    </source>
</evidence>
<dbReference type="InterPro" id="IPR004469">
    <property type="entry name" value="PSP"/>
</dbReference>
<dbReference type="NCBIfam" id="TIGR01488">
    <property type="entry name" value="HAD-SF-IB"/>
    <property type="match status" value="1"/>
</dbReference>
<dbReference type="UniPathway" id="UPA00135">
    <property type="reaction ID" value="UER00198"/>
</dbReference>
<proteinExistence type="inferred from homology"/>
<dbReference type="InterPro" id="IPR023214">
    <property type="entry name" value="HAD_sf"/>
</dbReference>
<dbReference type="Gene3D" id="3.40.50.1000">
    <property type="entry name" value="HAD superfamily/HAD-like"/>
    <property type="match status" value="1"/>
</dbReference>
<dbReference type="EMBL" id="CACVAW010000040">
    <property type="protein sequence ID" value="CAA6809725.1"/>
    <property type="molecule type" value="Genomic_DNA"/>
</dbReference>
<keyword evidence="7" id="KW-0479">Metal-binding</keyword>
<evidence type="ECO:0000256" key="5">
    <source>
        <dbReference type="ARBA" id="ARBA00015196"/>
    </source>
</evidence>
<dbReference type="AlphaFoldDB" id="A0A6S6SYH9"/>
<name>A0A6S6SYH9_9BACT</name>
<evidence type="ECO:0000256" key="12">
    <source>
        <dbReference type="ARBA" id="ARBA00048138"/>
    </source>
</evidence>
<evidence type="ECO:0000256" key="10">
    <source>
        <dbReference type="ARBA" id="ARBA00023299"/>
    </source>
</evidence>
<feature type="active site" description="Nucleophile" evidence="14">
    <location>
        <position position="7"/>
    </location>
</feature>
<evidence type="ECO:0000256" key="8">
    <source>
        <dbReference type="ARBA" id="ARBA00022801"/>
    </source>
</evidence>
<sequence length="206" mass="22684">MKLCVFDFDSTLMDGETMDIIADELGLGKEVAKITERGMQGKLEFYESLVSRAKLFKGIKESKINEICHNLPLMNGATECISELKQRGYTVVIFSGGFVNATSYYSQKLGCDADFANTFEVQDAKLSGNVGGEMMFGYSKGVLIQKLQKLLNINKANTIAVGDGANDLSMFKYAETRVAFCAKPILRDAATITIDTKDLTQILNRI</sequence>
<organism evidence="15">
    <name type="scientific">uncultured Campylobacterales bacterium</name>
    <dbReference type="NCBI Taxonomy" id="352960"/>
    <lineage>
        <taxon>Bacteria</taxon>
        <taxon>Pseudomonadati</taxon>
        <taxon>Campylobacterota</taxon>
        <taxon>Epsilonproteobacteria</taxon>
        <taxon>Campylobacterales</taxon>
        <taxon>environmental samples</taxon>
    </lineage>
</organism>
<dbReference type="SFLD" id="SFLDG01137">
    <property type="entry name" value="C1.6.1:_Phosphoserine_Phosphat"/>
    <property type="match status" value="1"/>
</dbReference>
<evidence type="ECO:0000313" key="15">
    <source>
        <dbReference type="EMBL" id="CAA6809725.1"/>
    </source>
</evidence>
<comment type="pathway">
    <text evidence="2">Amino-acid biosynthesis; L-serine biosynthesis; L-serine from 3-phospho-D-glycerate: step 3/3.</text>
</comment>
<feature type="active site" description="Proton donor" evidence="14">
    <location>
        <position position="9"/>
    </location>
</feature>
<dbReference type="SFLD" id="SFLDS00003">
    <property type="entry name" value="Haloacid_Dehalogenase"/>
    <property type="match status" value="1"/>
</dbReference>
<keyword evidence="8 15" id="KW-0378">Hydrolase</keyword>
<dbReference type="GO" id="GO:0005737">
    <property type="term" value="C:cytoplasm"/>
    <property type="evidence" value="ECO:0007669"/>
    <property type="project" value="TreeGrafter"/>
</dbReference>
<evidence type="ECO:0000256" key="4">
    <source>
        <dbReference type="ARBA" id="ARBA00012640"/>
    </source>
</evidence>
<dbReference type="InterPro" id="IPR036412">
    <property type="entry name" value="HAD-like_sf"/>
</dbReference>
<gene>
    <name evidence="15" type="ORF">HELGO_WM5921</name>
</gene>
<evidence type="ECO:0000256" key="13">
    <source>
        <dbReference type="ARBA" id="ARBA00048523"/>
    </source>
</evidence>
<dbReference type="PANTHER" id="PTHR43344:SF2">
    <property type="entry name" value="PHOSPHOSERINE PHOSPHATASE"/>
    <property type="match status" value="1"/>
</dbReference>
<comment type="cofactor">
    <cofactor evidence="1">
        <name>Mg(2+)</name>
        <dbReference type="ChEBI" id="CHEBI:18420"/>
    </cofactor>
</comment>
<dbReference type="GO" id="GO:0036424">
    <property type="term" value="F:L-phosphoserine phosphatase activity"/>
    <property type="evidence" value="ECO:0007669"/>
    <property type="project" value="InterPro"/>
</dbReference>
<evidence type="ECO:0000256" key="14">
    <source>
        <dbReference type="PIRSR" id="PIRSR604469-1"/>
    </source>
</evidence>
<comment type="catalytic activity">
    <reaction evidence="12">
        <text>O-phospho-L-serine + H2O = L-serine + phosphate</text>
        <dbReference type="Rhea" id="RHEA:21208"/>
        <dbReference type="ChEBI" id="CHEBI:15377"/>
        <dbReference type="ChEBI" id="CHEBI:33384"/>
        <dbReference type="ChEBI" id="CHEBI:43474"/>
        <dbReference type="ChEBI" id="CHEBI:57524"/>
        <dbReference type="EC" id="3.1.3.3"/>
    </reaction>
</comment>
<dbReference type="SFLD" id="SFLDG01136">
    <property type="entry name" value="C1.6:_Phosphoserine_Phosphatas"/>
    <property type="match status" value="1"/>
</dbReference>
<evidence type="ECO:0000256" key="1">
    <source>
        <dbReference type="ARBA" id="ARBA00001946"/>
    </source>
</evidence>
<reference evidence="15" key="1">
    <citation type="submission" date="2020-01" db="EMBL/GenBank/DDBJ databases">
        <authorList>
            <person name="Meier V. D."/>
            <person name="Meier V D."/>
        </authorList>
    </citation>
    <scope>NUCLEOTIDE SEQUENCE</scope>
    <source>
        <strain evidence="15">HLG_WM_MAG_12</strain>
    </source>
</reference>
<dbReference type="EC" id="3.1.3.3" evidence="4"/>
<dbReference type="SFLD" id="SFLDF00029">
    <property type="entry name" value="phosphoserine_phosphatase"/>
    <property type="match status" value="1"/>
</dbReference>